<keyword evidence="1" id="KW-0812">Transmembrane</keyword>
<organism evidence="3 4">
    <name type="scientific">Polarella glacialis</name>
    <name type="common">Dinoflagellate</name>
    <dbReference type="NCBI Taxonomy" id="89957"/>
    <lineage>
        <taxon>Eukaryota</taxon>
        <taxon>Sar</taxon>
        <taxon>Alveolata</taxon>
        <taxon>Dinophyceae</taxon>
        <taxon>Suessiales</taxon>
        <taxon>Suessiaceae</taxon>
        <taxon>Polarella</taxon>
    </lineage>
</organism>
<keyword evidence="1" id="KW-0472">Membrane</keyword>
<feature type="signal peptide" evidence="2">
    <location>
        <begin position="1"/>
        <end position="24"/>
    </location>
</feature>
<evidence type="ECO:0000256" key="1">
    <source>
        <dbReference type="SAM" id="Phobius"/>
    </source>
</evidence>
<sequence length="743" mass="73998">MPVAFLTRVLWLPSLWACPQCVESFMTMSSAGTLFLMLASAFGSEVAGALCSSYSLSDCPTNGGGCQVANGTNGTNGTCSTDGCGTYNTSNCPTSTGCEVSGEVCALETCAVNSSKTCANYSAYCCAGSAGEAIVQIGCGLGTTAAYQSSCDLACTVNASLNCSGYSDRCCPASTGCGFGTTAAYQNTCDLACSVNSSWSCSTYSTRCCPTSTGCAISDGLCGLLGGSSPSPAPLPLYCTVNSSLSCSGYNATCCPTSTGCGFGTTAAYNSTCDLACTVNSSWSCSTYSTRCCPTSTGCAISDGLCGLPGGSSPSPAPLPSYCTIDSSKGCSDYNATCCPTSTGCQLADGRCALQVPSSDCAIKFNAGCEDYTVKNNACVLPGSDASCAVNSSWGCANYTTGCCPTATGCEITEDAKCALESTQGSEVSETDQAACMSTCPVPGNLTDLSLMCPWMQCLSKSSACSSVMSALKKKAEFSVVVCSCSAEPKMSAMLAAMEGGGSCTDAAKSGLDLCNVTGSCRDVLKQGLDHMISESQCQGLLSQLNASLTPSARLCTMSWNSGKEGAPTTTAPATAAAAAPASKVVGSLTLTVSDCAAFVAQSGAAAAIKSALAAATGAEVNNIEVQLTCPSRRLASAVLSRRLGTSVAAAYEIAIPAGSRTITATSVVTAIKSSSPTAMTGLVTAALTAANLPIAGVSVATLPAPAEQGSQKQGSQTAVISAVAGLAMMPATLAVLAVIVAA</sequence>
<dbReference type="AlphaFoldDB" id="A0A813ED70"/>
<dbReference type="Proteomes" id="UP000654075">
    <property type="component" value="Unassembled WGS sequence"/>
</dbReference>
<name>A0A813ED70_POLGL</name>
<evidence type="ECO:0000256" key="2">
    <source>
        <dbReference type="SAM" id="SignalP"/>
    </source>
</evidence>
<comment type="caution">
    <text evidence="3">The sequence shown here is derived from an EMBL/GenBank/DDBJ whole genome shotgun (WGS) entry which is preliminary data.</text>
</comment>
<reference evidence="3" key="1">
    <citation type="submission" date="2021-02" db="EMBL/GenBank/DDBJ databases">
        <authorList>
            <person name="Dougan E. K."/>
            <person name="Rhodes N."/>
            <person name="Thang M."/>
            <person name="Chan C."/>
        </authorList>
    </citation>
    <scope>NUCLEOTIDE SEQUENCE</scope>
</reference>
<feature type="chain" id="PRO_5032283160" evidence="2">
    <location>
        <begin position="25"/>
        <end position="743"/>
    </location>
</feature>
<accession>A0A813ED70</accession>
<protein>
    <submittedName>
        <fullName evidence="3">Uncharacterized protein</fullName>
    </submittedName>
</protein>
<feature type="transmembrane region" description="Helical" evidence="1">
    <location>
        <begin position="719"/>
        <end position="742"/>
    </location>
</feature>
<dbReference type="EMBL" id="CAJNNV010010815">
    <property type="protein sequence ID" value="CAE8599079.1"/>
    <property type="molecule type" value="Genomic_DNA"/>
</dbReference>
<evidence type="ECO:0000313" key="4">
    <source>
        <dbReference type="Proteomes" id="UP000654075"/>
    </source>
</evidence>
<proteinExistence type="predicted"/>
<evidence type="ECO:0000313" key="3">
    <source>
        <dbReference type="EMBL" id="CAE8599079.1"/>
    </source>
</evidence>
<keyword evidence="1" id="KW-1133">Transmembrane helix</keyword>
<keyword evidence="2" id="KW-0732">Signal</keyword>
<gene>
    <name evidence="3" type="ORF">PGLA1383_LOCUS17449</name>
</gene>
<keyword evidence="4" id="KW-1185">Reference proteome</keyword>